<feature type="domain" description="Polymerase beta nucleotidyltransferase" evidence="1">
    <location>
        <begin position="3"/>
        <end position="73"/>
    </location>
</feature>
<evidence type="ECO:0000259" key="1">
    <source>
        <dbReference type="Pfam" id="PF18765"/>
    </source>
</evidence>
<reference evidence="2 3" key="1">
    <citation type="submission" date="2019-05" db="EMBL/GenBank/DDBJ databases">
        <title>Algicella ahnfeltiae gen. nov., sp. nov., a novel marine bacterium of the family Flavobacteriaceae isolated from a red alga.</title>
        <authorList>
            <person name="Nedashkovskaya O.I."/>
            <person name="Kukhlevskiy A.D."/>
            <person name="Kim S.-G."/>
            <person name="Zhukova N.V."/>
            <person name="Mikhailov V.V."/>
        </authorList>
    </citation>
    <scope>NUCLEOTIDE SEQUENCE [LARGE SCALE GENOMIC DNA]</scope>
    <source>
        <strain evidence="2 3">10Alg115</strain>
    </source>
</reference>
<proteinExistence type="predicted"/>
<dbReference type="Pfam" id="PF18765">
    <property type="entry name" value="Polbeta"/>
    <property type="match status" value="1"/>
</dbReference>
<dbReference type="KEGG" id="fbe:FF125_09510"/>
<dbReference type="EMBL" id="CP040749">
    <property type="protein sequence ID" value="QCX38657.1"/>
    <property type="molecule type" value="Genomic_DNA"/>
</dbReference>
<dbReference type="Gene3D" id="3.30.460.10">
    <property type="entry name" value="Beta Polymerase, domain 2"/>
    <property type="match status" value="1"/>
</dbReference>
<dbReference type="Proteomes" id="UP000306229">
    <property type="component" value="Chromosome"/>
</dbReference>
<dbReference type="InterPro" id="IPR043519">
    <property type="entry name" value="NT_sf"/>
</dbReference>
<sequence length="214" mass="25028">MYIYVFGSICRGEIDKRSDIDLLAIVEKDESRTIFDKNKFSIYTSKRLIDLWDEGNPFAWHLFLESKLIYSDNNCDLIQDLGKPKTYANLENDLNKFSNLFNDSIKSINESENSRIFDLSMIFLAIRNFATCYSLGSLNEYNFSRHSALRLTKNRLEISPKCYEVLERARILSTRGIGELITKKETQIVLSELDIIKKWFHQISFRLCMNSTTE</sequence>
<dbReference type="RefSeq" id="WP_138949549.1">
    <property type="nucleotide sequence ID" value="NZ_CP040749.1"/>
</dbReference>
<dbReference type="OrthoDB" id="798692at2"/>
<dbReference type="GO" id="GO:0016740">
    <property type="term" value="F:transferase activity"/>
    <property type="evidence" value="ECO:0007669"/>
    <property type="project" value="UniProtKB-KW"/>
</dbReference>
<dbReference type="AlphaFoldDB" id="A0A5B7TUV4"/>
<dbReference type="InterPro" id="IPR041633">
    <property type="entry name" value="Polbeta"/>
</dbReference>
<dbReference type="CDD" id="cd05403">
    <property type="entry name" value="NT_KNTase_like"/>
    <property type="match status" value="1"/>
</dbReference>
<evidence type="ECO:0000313" key="2">
    <source>
        <dbReference type="EMBL" id="QCX38657.1"/>
    </source>
</evidence>
<evidence type="ECO:0000313" key="3">
    <source>
        <dbReference type="Proteomes" id="UP000306229"/>
    </source>
</evidence>
<keyword evidence="3" id="KW-1185">Reference proteome</keyword>
<name>A0A5B7TUV4_9FLAO</name>
<dbReference type="SUPFAM" id="SSF81301">
    <property type="entry name" value="Nucleotidyltransferase"/>
    <property type="match status" value="1"/>
</dbReference>
<accession>A0A5B7TUV4</accession>
<protein>
    <submittedName>
        <fullName evidence="2">Nucleotidyltransferase domain-containing protein</fullName>
    </submittedName>
</protein>
<organism evidence="2 3">
    <name type="scientific">Aureibaculum algae</name>
    <dbReference type="NCBI Taxonomy" id="2584122"/>
    <lineage>
        <taxon>Bacteria</taxon>
        <taxon>Pseudomonadati</taxon>
        <taxon>Bacteroidota</taxon>
        <taxon>Flavobacteriia</taxon>
        <taxon>Flavobacteriales</taxon>
        <taxon>Flavobacteriaceae</taxon>
        <taxon>Aureibaculum</taxon>
    </lineage>
</organism>
<keyword evidence="2" id="KW-0808">Transferase</keyword>
<gene>
    <name evidence="2" type="ORF">FF125_09510</name>
</gene>